<dbReference type="GO" id="GO:0046928">
    <property type="term" value="P:regulation of neurotransmitter secretion"/>
    <property type="evidence" value="ECO:0007669"/>
    <property type="project" value="TreeGrafter"/>
</dbReference>
<evidence type="ECO:0000256" key="4">
    <source>
        <dbReference type="ARBA" id="ARBA00022775"/>
    </source>
</evidence>
<dbReference type="Gene3D" id="1.20.5.580">
    <property type="entry name" value="Single Helix bin"/>
    <property type="match status" value="1"/>
</dbReference>
<sequence>MNTPLSGPSTRHCVRAVGGDNDGDEGDKEKEEEAERERQEAIREAEERRKEKHRKMEEEREKMRQEIRDKVFSNRIIFFLMLRFRFIFLEKSTFVIGLSPQAKNEPLCRIIRVPWIQREIMTPRIDELRAQC</sequence>
<dbReference type="AlphaFoldDB" id="A0A6H5HIB1"/>
<dbReference type="GO" id="GO:0019905">
    <property type="term" value="F:syntaxin binding"/>
    <property type="evidence" value="ECO:0007669"/>
    <property type="project" value="InterPro"/>
</dbReference>
<dbReference type="PANTHER" id="PTHR16705:SF4">
    <property type="entry name" value="COMPLEXIN"/>
    <property type="match status" value="1"/>
</dbReference>
<dbReference type="CDD" id="cd22808">
    <property type="entry name" value="Complexin_NTD_CPLX_I_II"/>
    <property type="match status" value="1"/>
</dbReference>
<keyword evidence="4" id="KW-0532">Neurotransmitter transport</keyword>
<comment type="function">
    <text evidence="6">Positively regulates a late step in synaptic vesicle exocytosis.</text>
</comment>
<dbReference type="PANTHER" id="PTHR16705">
    <property type="entry name" value="COMPLEXIN"/>
    <property type="match status" value="1"/>
</dbReference>
<dbReference type="GO" id="GO:0043195">
    <property type="term" value="C:terminal bouton"/>
    <property type="evidence" value="ECO:0007669"/>
    <property type="project" value="TreeGrafter"/>
</dbReference>
<evidence type="ECO:0000313" key="8">
    <source>
        <dbReference type="EMBL" id="CAB0016038.1"/>
    </source>
</evidence>
<protein>
    <recommendedName>
        <fullName evidence="10">Complexin</fullName>
    </recommendedName>
</protein>
<feature type="region of interest" description="Disordered" evidence="7">
    <location>
        <begin position="1"/>
        <end position="64"/>
    </location>
</feature>
<comment type="similarity">
    <text evidence="1">Belongs to the complexin/synaphin family.</text>
</comment>
<organism evidence="8 9">
    <name type="scientific">Nesidiocoris tenuis</name>
    <dbReference type="NCBI Taxonomy" id="355587"/>
    <lineage>
        <taxon>Eukaryota</taxon>
        <taxon>Metazoa</taxon>
        <taxon>Ecdysozoa</taxon>
        <taxon>Arthropoda</taxon>
        <taxon>Hexapoda</taxon>
        <taxon>Insecta</taxon>
        <taxon>Pterygota</taxon>
        <taxon>Neoptera</taxon>
        <taxon>Paraneoptera</taxon>
        <taxon>Hemiptera</taxon>
        <taxon>Heteroptera</taxon>
        <taxon>Panheteroptera</taxon>
        <taxon>Cimicomorpha</taxon>
        <taxon>Miridae</taxon>
        <taxon>Dicyphina</taxon>
        <taxon>Nesidiocoris</taxon>
    </lineage>
</organism>
<feature type="compositionally biased region" description="Basic and acidic residues" evidence="7">
    <location>
        <begin position="27"/>
        <end position="64"/>
    </location>
</feature>
<dbReference type="EMBL" id="CADCXU010029852">
    <property type="protein sequence ID" value="CAB0016038.1"/>
    <property type="molecule type" value="Genomic_DNA"/>
</dbReference>
<dbReference type="InterPro" id="IPR008849">
    <property type="entry name" value="Synaphin"/>
</dbReference>
<evidence type="ECO:0000256" key="6">
    <source>
        <dbReference type="ARBA" id="ARBA00037297"/>
    </source>
</evidence>
<gene>
    <name evidence="8" type="ORF">NTEN_LOCUS20365</name>
</gene>
<keyword evidence="9" id="KW-1185">Reference proteome</keyword>
<dbReference type="Proteomes" id="UP000479000">
    <property type="component" value="Unassembled WGS sequence"/>
</dbReference>
<evidence type="ECO:0000256" key="5">
    <source>
        <dbReference type="ARBA" id="ARBA00023054"/>
    </source>
</evidence>
<reference evidence="8 9" key="1">
    <citation type="submission" date="2020-02" db="EMBL/GenBank/DDBJ databases">
        <authorList>
            <person name="Ferguson B K."/>
        </authorList>
    </citation>
    <scope>NUCLEOTIDE SEQUENCE [LARGE SCALE GENOMIC DNA]</scope>
</reference>
<evidence type="ECO:0000313" key="9">
    <source>
        <dbReference type="Proteomes" id="UP000479000"/>
    </source>
</evidence>
<keyword evidence="2" id="KW-0813">Transport</keyword>
<evidence type="ECO:0000256" key="2">
    <source>
        <dbReference type="ARBA" id="ARBA00022448"/>
    </source>
</evidence>
<evidence type="ECO:0000256" key="3">
    <source>
        <dbReference type="ARBA" id="ARBA00022483"/>
    </source>
</evidence>
<evidence type="ECO:0000256" key="7">
    <source>
        <dbReference type="SAM" id="MobiDB-lite"/>
    </source>
</evidence>
<keyword evidence="3" id="KW-0268">Exocytosis</keyword>
<evidence type="ECO:0008006" key="10">
    <source>
        <dbReference type="Google" id="ProtNLM"/>
    </source>
</evidence>
<keyword evidence="5" id="KW-0175">Coiled coil</keyword>
<accession>A0A6H5HIB1</accession>
<dbReference type="Pfam" id="PF05835">
    <property type="entry name" value="Synaphin"/>
    <property type="match status" value="1"/>
</dbReference>
<dbReference type="GO" id="GO:0031201">
    <property type="term" value="C:SNARE complex"/>
    <property type="evidence" value="ECO:0007669"/>
    <property type="project" value="TreeGrafter"/>
</dbReference>
<dbReference type="GO" id="GO:0016079">
    <property type="term" value="P:synaptic vesicle exocytosis"/>
    <property type="evidence" value="ECO:0007669"/>
    <property type="project" value="TreeGrafter"/>
</dbReference>
<dbReference type="FunFam" id="1.20.5.580:FF:000002">
    <property type="entry name" value="Complexin, isoform AB"/>
    <property type="match status" value="1"/>
</dbReference>
<proteinExistence type="inferred from homology"/>
<dbReference type="SUPFAM" id="SSF58038">
    <property type="entry name" value="SNARE fusion complex"/>
    <property type="match status" value="1"/>
</dbReference>
<name>A0A6H5HIB1_9HEMI</name>
<evidence type="ECO:0000256" key="1">
    <source>
        <dbReference type="ARBA" id="ARBA00005396"/>
    </source>
</evidence>